<dbReference type="Pfam" id="PF20408">
    <property type="entry name" value="Abhydrolase_11"/>
    <property type="match status" value="1"/>
</dbReference>
<evidence type="ECO:0000313" key="3">
    <source>
        <dbReference type="Proteomes" id="UP000285376"/>
    </source>
</evidence>
<organism evidence="2 3">
    <name type="scientific">Dermacoccus abyssi</name>
    <dbReference type="NCBI Taxonomy" id="322596"/>
    <lineage>
        <taxon>Bacteria</taxon>
        <taxon>Bacillati</taxon>
        <taxon>Actinomycetota</taxon>
        <taxon>Actinomycetes</taxon>
        <taxon>Micrococcales</taxon>
        <taxon>Dermacoccaceae</taxon>
        <taxon>Dermacoccus</taxon>
    </lineage>
</organism>
<sequence>MMATSVPPTRAHRTVDVETPPGTARVYVVDPNGAADGTLVLGHGAGKGTNTPDLDGLTALADDGWRVVLVDQPWVVAGRRLATPPKALDEAWFAVIEHLRAAGEIEGRFVQGGRSAGARVACRTAAQCSADAAVALAFPLMPPGKLDVPEKWRTSEAQSVVEAEIPLLVVQGATDTFGGPDAVRDAVPGAQVVGVKGPHGFSKNPTDVIDAVRGWLTNLSE</sequence>
<comment type="caution">
    <text evidence="2">The sequence shown here is derived from an EMBL/GenBank/DDBJ whole genome shotgun (WGS) entry which is preliminary data.</text>
</comment>
<dbReference type="Gene3D" id="3.40.50.1820">
    <property type="entry name" value="alpha/beta hydrolase"/>
    <property type="match status" value="1"/>
</dbReference>
<dbReference type="AlphaFoldDB" id="A0A417ZBB0"/>
<name>A0A417ZBB0_9MICO</name>
<accession>A0A417ZBB0</accession>
<reference evidence="2 3" key="1">
    <citation type="submission" date="2018-08" db="EMBL/GenBank/DDBJ databases">
        <title>Whole genome sequence analysis of Dermacoccus abyssi bacteria isolated from Deep Mariana trench Micromonospora spp reveals genes involved in the environmental adaptation and production of secondary metabolites.</title>
        <authorList>
            <person name="Abdel-Mageed W.M."/>
            <person name="Lehri B."/>
            <person name="Nouioui I."/>
            <person name="Goodfellow I."/>
            <person name="Jaspars M."/>
            <person name="Karlyshev A."/>
        </authorList>
    </citation>
    <scope>NUCLEOTIDE SEQUENCE [LARGE SCALE GENOMIC DNA]</scope>
    <source>
        <strain evidence="2 3">MT1.1</strain>
    </source>
</reference>
<evidence type="ECO:0000259" key="1">
    <source>
        <dbReference type="Pfam" id="PF20408"/>
    </source>
</evidence>
<dbReference type="Proteomes" id="UP000285376">
    <property type="component" value="Unassembled WGS sequence"/>
</dbReference>
<proteinExistence type="predicted"/>
<dbReference type="SUPFAM" id="SSF53474">
    <property type="entry name" value="alpha/beta-Hydrolases"/>
    <property type="match status" value="1"/>
</dbReference>
<gene>
    <name evidence="2" type="ORF">D1832_00275</name>
</gene>
<dbReference type="InterPro" id="IPR029058">
    <property type="entry name" value="AB_hydrolase_fold"/>
</dbReference>
<dbReference type="InterPro" id="IPR046879">
    <property type="entry name" value="KANL3/Tex30_Abhydrolase"/>
</dbReference>
<feature type="domain" description="KANL3/Tex30 alpha/beta hydrolase-like" evidence="1">
    <location>
        <begin position="37"/>
        <end position="186"/>
    </location>
</feature>
<protein>
    <recommendedName>
        <fullName evidence="1">KANL3/Tex30 alpha/beta hydrolase-like domain-containing protein</fullName>
    </recommendedName>
</protein>
<dbReference type="EMBL" id="QWLM01000001">
    <property type="protein sequence ID" value="RHW47930.1"/>
    <property type="molecule type" value="Genomic_DNA"/>
</dbReference>
<evidence type="ECO:0000313" key="2">
    <source>
        <dbReference type="EMBL" id="RHW47930.1"/>
    </source>
</evidence>